<evidence type="ECO:0000313" key="2">
    <source>
        <dbReference type="EMBL" id="BBO90029.1"/>
    </source>
</evidence>
<sequence length="152" mass="17007">MYLIRIRMNRSSLCTLSGTLASIAVMLTAASAVIGTPEVAAGSESASPRILHIMSYHQVWEWNEDQLNGFKHGLNLPAAQSTYFKWIPSETTVKHGCKAWEKKAMQLIDTWKPDLVYTNDDIAQAYVTRHYVNHSLPFVFSGVNAAPNEYGF</sequence>
<dbReference type="EMBL" id="AP021879">
    <property type="protein sequence ID" value="BBO90029.1"/>
    <property type="molecule type" value="Genomic_DNA"/>
</dbReference>
<accession>A0A5K8ABZ9</accession>
<name>A0A5K8ABZ9_9BACT</name>
<organism evidence="2 3">
    <name type="scientific">Desulfosarcina ovata subsp. ovata</name>
    <dbReference type="NCBI Taxonomy" id="2752305"/>
    <lineage>
        <taxon>Bacteria</taxon>
        <taxon>Pseudomonadati</taxon>
        <taxon>Thermodesulfobacteriota</taxon>
        <taxon>Desulfobacteria</taxon>
        <taxon>Desulfobacterales</taxon>
        <taxon>Desulfosarcinaceae</taxon>
        <taxon>Desulfosarcina</taxon>
    </lineage>
</organism>
<gene>
    <name evidence="2" type="ORF">DSCOOX_32090</name>
</gene>
<proteinExistence type="predicted"/>
<evidence type="ECO:0000313" key="3">
    <source>
        <dbReference type="Proteomes" id="UP000422108"/>
    </source>
</evidence>
<keyword evidence="1" id="KW-0732">Signal</keyword>
<feature type="chain" id="PRO_5024463281" description="ABC transporter substrate-binding protein" evidence="1">
    <location>
        <begin position="32"/>
        <end position="152"/>
    </location>
</feature>
<reference evidence="2 3" key="1">
    <citation type="submission" date="2019-11" db="EMBL/GenBank/DDBJ databases">
        <title>Comparative genomics of hydrocarbon-degrading Desulfosarcina strains.</title>
        <authorList>
            <person name="Watanabe M."/>
            <person name="Kojima H."/>
            <person name="Fukui M."/>
        </authorList>
    </citation>
    <scope>NUCLEOTIDE SEQUENCE [LARGE SCALE GENOMIC DNA]</scope>
    <source>
        <strain evidence="3">oXyS1</strain>
    </source>
</reference>
<dbReference type="RefSeq" id="WP_155311129.1">
    <property type="nucleotide sequence ID" value="NZ_AP021879.1"/>
</dbReference>
<protein>
    <recommendedName>
        <fullName evidence="4">ABC transporter substrate-binding protein</fullName>
    </recommendedName>
</protein>
<dbReference type="Proteomes" id="UP000422108">
    <property type="component" value="Chromosome"/>
</dbReference>
<evidence type="ECO:0000256" key="1">
    <source>
        <dbReference type="SAM" id="SignalP"/>
    </source>
</evidence>
<evidence type="ECO:0008006" key="4">
    <source>
        <dbReference type="Google" id="ProtNLM"/>
    </source>
</evidence>
<dbReference type="AlphaFoldDB" id="A0A5K8ABZ9"/>
<feature type="signal peptide" evidence="1">
    <location>
        <begin position="1"/>
        <end position="31"/>
    </location>
</feature>
<keyword evidence="3" id="KW-1185">Reference proteome</keyword>